<proteinExistence type="predicted"/>
<dbReference type="RefSeq" id="WP_267537499.1">
    <property type="nucleotide sequence ID" value="NZ_JAPNKA010000001.1"/>
</dbReference>
<keyword evidence="2" id="KW-1185">Reference proteome</keyword>
<name>A0ABT4AAP7_9BACT</name>
<sequence length="157" mass="17509">MTTDAGSGTARERLLRYFQKKELEQILKRLEGVTVGGVIPRESLPDVTQALSLLFRVDAVPFSTIHGEASGSEKAEWLRQVILEFLAGESELYVVFSGLGAAGWVRLIVDGEGRWVRSLWEVMPDREVFFASADRRRVLAITEEEMFHGAYLGHVGA</sequence>
<dbReference type="EMBL" id="JAPNKA010000001">
    <property type="protein sequence ID" value="MCY1078734.1"/>
    <property type="molecule type" value="Genomic_DNA"/>
</dbReference>
<evidence type="ECO:0000313" key="1">
    <source>
        <dbReference type="EMBL" id="MCY1078734.1"/>
    </source>
</evidence>
<protein>
    <submittedName>
        <fullName evidence="1">Uncharacterized protein</fullName>
    </submittedName>
</protein>
<accession>A0ABT4AAP7</accession>
<evidence type="ECO:0000313" key="2">
    <source>
        <dbReference type="Proteomes" id="UP001207654"/>
    </source>
</evidence>
<organism evidence="1 2">
    <name type="scientific">Archangium lansingense</name>
    <dbReference type="NCBI Taxonomy" id="2995310"/>
    <lineage>
        <taxon>Bacteria</taxon>
        <taxon>Pseudomonadati</taxon>
        <taxon>Myxococcota</taxon>
        <taxon>Myxococcia</taxon>
        <taxon>Myxococcales</taxon>
        <taxon>Cystobacterineae</taxon>
        <taxon>Archangiaceae</taxon>
        <taxon>Archangium</taxon>
    </lineage>
</organism>
<dbReference type="Proteomes" id="UP001207654">
    <property type="component" value="Unassembled WGS sequence"/>
</dbReference>
<gene>
    <name evidence="1" type="ORF">OV287_30145</name>
</gene>
<comment type="caution">
    <text evidence="1">The sequence shown here is derived from an EMBL/GenBank/DDBJ whole genome shotgun (WGS) entry which is preliminary data.</text>
</comment>
<reference evidence="1 2" key="1">
    <citation type="submission" date="2022-11" db="EMBL/GenBank/DDBJ databases">
        <title>Minimal conservation of predation-associated metabolite biosynthetic gene clusters underscores biosynthetic potential of Myxococcota including descriptions for ten novel species: Archangium lansinium sp. nov., Myxococcus landrumus sp. nov., Nannocystis bai.</title>
        <authorList>
            <person name="Ahearne A."/>
            <person name="Stevens C."/>
            <person name="Phillips K."/>
        </authorList>
    </citation>
    <scope>NUCLEOTIDE SEQUENCE [LARGE SCALE GENOMIC DNA]</scope>
    <source>
        <strain evidence="1 2">MIWBW</strain>
    </source>
</reference>